<dbReference type="SMART" id="SM00014">
    <property type="entry name" value="acidPPc"/>
    <property type="match status" value="1"/>
</dbReference>
<evidence type="ECO:0000256" key="11">
    <source>
        <dbReference type="RuleBase" id="RU367078"/>
    </source>
</evidence>
<evidence type="ECO:0000313" key="14">
    <source>
        <dbReference type="Proteomes" id="UP000245119"/>
    </source>
</evidence>
<keyword evidence="6 11" id="KW-0256">Endoplasmic reticulum</keyword>
<dbReference type="EC" id="3.6.1.43" evidence="11"/>
<keyword evidence="5 11" id="KW-0378">Hydrolase</keyword>
<keyword evidence="14" id="KW-1185">Reference proteome</keyword>
<feature type="transmembrane region" description="Helical" evidence="11">
    <location>
        <begin position="146"/>
        <end position="166"/>
    </location>
</feature>
<keyword evidence="4 11" id="KW-0812">Transmembrane</keyword>
<keyword evidence="8 11" id="KW-0472">Membrane</keyword>
<feature type="transmembrane region" description="Helical" evidence="11">
    <location>
        <begin position="117"/>
        <end position="134"/>
    </location>
</feature>
<dbReference type="SUPFAM" id="SSF48317">
    <property type="entry name" value="Acid phosphatase/Vanadium-dependent haloperoxidase"/>
    <property type="match status" value="1"/>
</dbReference>
<sequence>MAEVPTQHDQDTSPDVRHSAKDLKWKAVSMTNVEYVEGDMIGYILAWSSLLPFCLGVSFVTLIAFRRDLHTISYFLGIVLNEATNLILKHIIQEPRPKRGRDNLYTEYGMPSSHTQFMWFFATYMVFFISVRVYRNYNIIDDLWKIAVCTLSFLAAAVVTYSRIYLEYHTVGQVLCGAVLGIVNGTLWFAVVQFVLTPFFPLIAASPVGEFCMVRDSTLIPHVLWFEYTSSRSEARSRQRKVTSRKSQ</sequence>
<gene>
    <name evidence="13" type="ORF">C0Q70_17428</name>
</gene>
<dbReference type="InterPro" id="IPR000326">
    <property type="entry name" value="PAP2/HPO"/>
</dbReference>
<feature type="domain" description="Phosphatidic acid phosphatase type 2/haloperoxidase" evidence="12">
    <location>
        <begin position="71"/>
        <end position="189"/>
    </location>
</feature>
<keyword evidence="7 11" id="KW-1133">Transmembrane helix</keyword>
<evidence type="ECO:0000256" key="8">
    <source>
        <dbReference type="ARBA" id="ARBA00023136"/>
    </source>
</evidence>
<dbReference type="Proteomes" id="UP000245119">
    <property type="component" value="Linkage Group LG11"/>
</dbReference>
<comment type="caution">
    <text evidence="13">The sequence shown here is derived from an EMBL/GenBank/DDBJ whole genome shotgun (WGS) entry which is preliminary data.</text>
</comment>
<dbReference type="InterPro" id="IPR036938">
    <property type="entry name" value="PAP2/HPO_sf"/>
</dbReference>
<protein>
    <recommendedName>
        <fullName evidence="11">Dolichyldiphosphatase</fullName>
        <ecNumber evidence="11">3.6.1.43</ecNumber>
    </recommendedName>
</protein>
<dbReference type="InterPro" id="IPR039667">
    <property type="entry name" value="Dolichyldiphosphatase_PAP2"/>
</dbReference>
<evidence type="ECO:0000313" key="13">
    <source>
        <dbReference type="EMBL" id="PVD21629.1"/>
    </source>
</evidence>
<dbReference type="OrthoDB" id="302705at2759"/>
<evidence type="ECO:0000259" key="12">
    <source>
        <dbReference type="SMART" id="SM00014"/>
    </source>
</evidence>
<dbReference type="CDD" id="cd03382">
    <property type="entry name" value="PAP2_dolichyldiphosphatase"/>
    <property type="match status" value="1"/>
</dbReference>
<evidence type="ECO:0000256" key="7">
    <source>
        <dbReference type="ARBA" id="ARBA00022989"/>
    </source>
</evidence>
<dbReference type="GO" id="GO:0005789">
    <property type="term" value="C:endoplasmic reticulum membrane"/>
    <property type="evidence" value="ECO:0007669"/>
    <property type="project" value="UniProtKB-SubCell"/>
</dbReference>
<feature type="transmembrane region" description="Helical" evidence="11">
    <location>
        <begin position="40"/>
        <end position="65"/>
    </location>
</feature>
<proteinExistence type="inferred from homology"/>
<dbReference type="UniPathway" id="UPA00378"/>
<dbReference type="EMBL" id="PZQS01000011">
    <property type="protein sequence ID" value="PVD21629.1"/>
    <property type="molecule type" value="Genomic_DNA"/>
</dbReference>
<dbReference type="Pfam" id="PF01569">
    <property type="entry name" value="PAP2"/>
    <property type="match status" value="1"/>
</dbReference>
<evidence type="ECO:0000256" key="4">
    <source>
        <dbReference type="ARBA" id="ARBA00022692"/>
    </source>
</evidence>
<feature type="transmembrane region" description="Helical" evidence="11">
    <location>
        <begin position="72"/>
        <end position="92"/>
    </location>
</feature>
<comment type="similarity">
    <text evidence="3 11">Belongs to the dolichyldiphosphatase family.</text>
</comment>
<dbReference type="FunFam" id="1.20.144.10:FF:000003">
    <property type="entry name" value="Dolichyldiphosphatase 1"/>
    <property type="match status" value="1"/>
</dbReference>
<evidence type="ECO:0000256" key="2">
    <source>
        <dbReference type="ARBA" id="ARBA00004922"/>
    </source>
</evidence>
<dbReference type="GO" id="GO:0008610">
    <property type="term" value="P:lipid biosynthetic process"/>
    <property type="evidence" value="ECO:0007669"/>
    <property type="project" value="TreeGrafter"/>
</dbReference>
<evidence type="ECO:0000256" key="9">
    <source>
        <dbReference type="ARBA" id="ARBA00024907"/>
    </source>
</evidence>
<evidence type="ECO:0000256" key="10">
    <source>
        <dbReference type="ARBA" id="ARBA00047349"/>
    </source>
</evidence>
<comment type="catalytic activity">
    <reaction evidence="10 11">
        <text>a di-trans,poly-cis-dolichyl diphosphate + H2O = a di-trans,poly-cis-dolichyl phosphate + phosphate + H(+)</text>
        <dbReference type="Rhea" id="RHEA:14385"/>
        <dbReference type="Rhea" id="RHEA-COMP:19498"/>
        <dbReference type="Rhea" id="RHEA-COMP:19506"/>
        <dbReference type="ChEBI" id="CHEBI:15377"/>
        <dbReference type="ChEBI" id="CHEBI:15378"/>
        <dbReference type="ChEBI" id="CHEBI:43474"/>
        <dbReference type="ChEBI" id="CHEBI:57497"/>
        <dbReference type="ChEBI" id="CHEBI:57683"/>
        <dbReference type="EC" id="3.6.1.43"/>
    </reaction>
</comment>
<evidence type="ECO:0000256" key="5">
    <source>
        <dbReference type="ARBA" id="ARBA00022801"/>
    </source>
</evidence>
<comment type="pathway">
    <text evidence="2 11">Protein modification; protein glycosylation.</text>
</comment>
<evidence type="ECO:0000256" key="1">
    <source>
        <dbReference type="ARBA" id="ARBA00004477"/>
    </source>
</evidence>
<dbReference type="PANTHER" id="PTHR11247:SF1">
    <property type="entry name" value="DOLICHYLDIPHOSPHATASE 1"/>
    <property type="match status" value="1"/>
</dbReference>
<evidence type="ECO:0000256" key="6">
    <source>
        <dbReference type="ARBA" id="ARBA00022824"/>
    </source>
</evidence>
<name>A0A2T7NKE2_POMCA</name>
<feature type="transmembrane region" description="Helical" evidence="11">
    <location>
        <begin position="172"/>
        <end position="196"/>
    </location>
</feature>
<dbReference type="GO" id="GO:0006487">
    <property type="term" value="P:protein N-linked glycosylation"/>
    <property type="evidence" value="ECO:0007669"/>
    <property type="project" value="UniProtKB-UniRule"/>
</dbReference>
<dbReference type="PANTHER" id="PTHR11247">
    <property type="entry name" value="PALMITOYL-PROTEIN THIOESTERASE/DOLICHYLDIPHOSPHATASE 1"/>
    <property type="match status" value="1"/>
</dbReference>
<reference evidence="13 14" key="1">
    <citation type="submission" date="2018-04" db="EMBL/GenBank/DDBJ databases">
        <title>The genome of golden apple snail Pomacea canaliculata provides insight into stress tolerance and invasive adaptation.</title>
        <authorList>
            <person name="Liu C."/>
            <person name="Liu B."/>
            <person name="Ren Y."/>
            <person name="Zhang Y."/>
            <person name="Wang H."/>
            <person name="Li S."/>
            <person name="Jiang F."/>
            <person name="Yin L."/>
            <person name="Zhang G."/>
            <person name="Qian W."/>
            <person name="Fan W."/>
        </authorList>
    </citation>
    <scope>NUCLEOTIDE SEQUENCE [LARGE SCALE GENOMIC DNA]</scope>
    <source>
        <strain evidence="13">SZHN2017</strain>
        <tissue evidence="13">Muscle</tissue>
    </source>
</reference>
<evidence type="ECO:0000256" key="3">
    <source>
        <dbReference type="ARBA" id="ARBA00005518"/>
    </source>
</evidence>
<organism evidence="13 14">
    <name type="scientific">Pomacea canaliculata</name>
    <name type="common">Golden apple snail</name>
    <dbReference type="NCBI Taxonomy" id="400727"/>
    <lineage>
        <taxon>Eukaryota</taxon>
        <taxon>Metazoa</taxon>
        <taxon>Spiralia</taxon>
        <taxon>Lophotrochozoa</taxon>
        <taxon>Mollusca</taxon>
        <taxon>Gastropoda</taxon>
        <taxon>Caenogastropoda</taxon>
        <taxon>Architaenioglossa</taxon>
        <taxon>Ampullarioidea</taxon>
        <taxon>Ampullariidae</taxon>
        <taxon>Pomacea</taxon>
    </lineage>
</organism>
<comment type="subcellular location">
    <subcellularLocation>
        <location evidence="1 11">Endoplasmic reticulum membrane</location>
        <topology evidence="1 11">Multi-pass membrane protein</topology>
    </subcellularLocation>
</comment>
<dbReference type="Gene3D" id="1.20.144.10">
    <property type="entry name" value="Phosphatidic acid phosphatase type 2/haloperoxidase"/>
    <property type="match status" value="1"/>
</dbReference>
<comment type="function">
    <text evidence="9 11">Required for efficient N-glycosylation. Necessary for maintaining optimal levels of dolichol-linked oligosaccharides. Hydrolyzes dolichyl pyrophosphate at a very high rate and dolichyl monophosphate at a much lower rate. Does not act on phosphatidate.</text>
</comment>
<dbReference type="AlphaFoldDB" id="A0A2T7NKE2"/>
<accession>A0A2T7NKE2</accession>
<dbReference type="GO" id="GO:0047874">
    <property type="term" value="F:dolichyldiphosphatase activity"/>
    <property type="evidence" value="ECO:0007669"/>
    <property type="project" value="UniProtKB-UniRule"/>
</dbReference>
<dbReference type="STRING" id="400727.A0A2T7NKE2"/>